<keyword evidence="2" id="KW-1185">Reference proteome</keyword>
<dbReference type="Proteomes" id="UP000800092">
    <property type="component" value="Unassembled WGS sequence"/>
</dbReference>
<dbReference type="AlphaFoldDB" id="A0A6A6GYS1"/>
<gene>
    <name evidence="1" type="ORF">EV356DRAFT_508865</name>
</gene>
<dbReference type="PANTHER" id="PTHR47939:SF5">
    <property type="entry name" value="PENTACOTRIPEPTIDE-REPEAT REGION OF PRORP DOMAIN-CONTAINING PROTEIN"/>
    <property type="match status" value="1"/>
</dbReference>
<dbReference type="InterPro" id="IPR050667">
    <property type="entry name" value="PPR-containing_protein"/>
</dbReference>
<dbReference type="InterPro" id="IPR011990">
    <property type="entry name" value="TPR-like_helical_dom_sf"/>
</dbReference>
<name>A0A6A6GYS1_VIRVR</name>
<dbReference type="PANTHER" id="PTHR47939">
    <property type="entry name" value="MEMBRANE-ASSOCIATED SALT-INDUCIBLE PROTEIN-LIKE"/>
    <property type="match status" value="1"/>
</dbReference>
<dbReference type="EMBL" id="ML991840">
    <property type="protein sequence ID" value="KAF2230493.1"/>
    <property type="molecule type" value="Genomic_DNA"/>
</dbReference>
<dbReference type="Gene3D" id="1.25.40.10">
    <property type="entry name" value="Tetratricopeptide repeat domain"/>
    <property type="match status" value="2"/>
</dbReference>
<accession>A0A6A6GYS1</accession>
<protein>
    <recommendedName>
        <fullName evidence="3">Complex I intermediate-associated protein 84, mitochondrial</fullName>
    </recommendedName>
</protein>
<proteinExistence type="predicted"/>
<dbReference type="OrthoDB" id="185373at2759"/>
<evidence type="ECO:0008006" key="3">
    <source>
        <dbReference type="Google" id="ProtNLM"/>
    </source>
</evidence>
<evidence type="ECO:0000313" key="1">
    <source>
        <dbReference type="EMBL" id="KAF2230493.1"/>
    </source>
</evidence>
<organism evidence="1 2">
    <name type="scientific">Viridothelium virens</name>
    <name type="common">Speckled blister lichen</name>
    <name type="synonym">Trypethelium virens</name>
    <dbReference type="NCBI Taxonomy" id="1048519"/>
    <lineage>
        <taxon>Eukaryota</taxon>
        <taxon>Fungi</taxon>
        <taxon>Dikarya</taxon>
        <taxon>Ascomycota</taxon>
        <taxon>Pezizomycotina</taxon>
        <taxon>Dothideomycetes</taxon>
        <taxon>Dothideomycetes incertae sedis</taxon>
        <taxon>Trypetheliales</taxon>
        <taxon>Trypetheliaceae</taxon>
        <taxon>Viridothelium</taxon>
    </lineage>
</organism>
<evidence type="ECO:0000313" key="2">
    <source>
        <dbReference type="Proteomes" id="UP000800092"/>
    </source>
</evidence>
<reference evidence="1" key="1">
    <citation type="journal article" date="2020" name="Stud. Mycol.">
        <title>101 Dothideomycetes genomes: a test case for predicting lifestyles and emergence of pathogens.</title>
        <authorList>
            <person name="Haridas S."/>
            <person name="Albert R."/>
            <person name="Binder M."/>
            <person name="Bloem J."/>
            <person name="Labutti K."/>
            <person name="Salamov A."/>
            <person name="Andreopoulos B."/>
            <person name="Baker S."/>
            <person name="Barry K."/>
            <person name="Bills G."/>
            <person name="Bluhm B."/>
            <person name="Cannon C."/>
            <person name="Castanera R."/>
            <person name="Culley D."/>
            <person name="Daum C."/>
            <person name="Ezra D."/>
            <person name="Gonzalez J."/>
            <person name="Henrissat B."/>
            <person name="Kuo A."/>
            <person name="Liang C."/>
            <person name="Lipzen A."/>
            <person name="Lutzoni F."/>
            <person name="Magnuson J."/>
            <person name="Mondo S."/>
            <person name="Nolan M."/>
            <person name="Ohm R."/>
            <person name="Pangilinan J."/>
            <person name="Park H.-J."/>
            <person name="Ramirez L."/>
            <person name="Alfaro M."/>
            <person name="Sun H."/>
            <person name="Tritt A."/>
            <person name="Yoshinaga Y."/>
            <person name="Zwiers L.-H."/>
            <person name="Turgeon B."/>
            <person name="Goodwin S."/>
            <person name="Spatafora J."/>
            <person name="Crous P."/>
            <person name="Grigoriev I."/>
        </authorList>
    </citation>
    <scope>NUCLEOTIDE SEQUENCE</scope>
    <source>
        <strain evidence="1">Tuck. ex Michener</strain>
    </source>
</reference>
<sequence length="857" mass="98066">MRSNLTRIILQRIAYSEPILFRNCLYKAPRSRLRLLSHHGHQASPCQRRTLFGWMRKPQREIKEADIDPGLETMGALVRMTSLSARRPPPDELSDAWRKFFRAKQEKGDAVQDFQATLAIQTLGYLQTAPRVDGKTPWIETQDLSTALLALRTIPKDLGQEHQILARAIFEELKSRHSSLVPGEQRMGTNFLIFLWVLVHTGGTEEAYELMQKELDEDTTVAPESTGDQRKGGYQSTAWQASSHVIDGYMREGNESGILRCVEMMKRHHMPFENRHQKLIVKFYAERDDVQNTRYWYEHPIGPSAFNEQDDRKTEKHRHPETYLTTVRLCIRKHDKEWGSKIMQDVVQDANPGEMAWNAVFIWAAFMGKGVDEVERMMDVMLERFPQKKLTTATINNLVEIAMERDDIYMAERFTNLGERREIRPDASTYILQMKYRLQINDIDGARAAYRKLQSEEIEDNKDLPVVNRLIRAMCAIKEYNFESIIHIVEDINHRRLRFEPETVSALTLLHLSRDELHDAIDLLQTHNFHFSIQERSLISNALYDFCLDPSNSTARAWDTYTILTQIFGETSREQRTTIMNAFFSRRRPDMAIHVFNSMRTNTQPDTEATLDTYVAVLMGLARSASTISLDAGALSEIIRSDAGLPPDDDVDIEGFGEGGALGDYDNELETLLGSVYSHIKLDATLPSPHPTQLLNALMIVYTALGHPARALDFWEQIAQSTEGPSWSSVHAAFRSCEQAPWGDDEARKIWRRLRKMDVDIGASVWASYLGALVGNGAVNEAWEGVETFQRESGEAPGAFMLGTLFSAAHQQVAKQRELARRIKEKYPGTWEELEKIGYRTTVEGHKSFNIDREVLP</sequence>